<evidence type="ECO:0000313" key="4">
    <source>
        <dbReference type="EMBL" id="KAF4698862.1"/>
    </source>
</evidence>
<organism evidence="4 5">
    <name type="scientific">Perkinsus olseni</name>
    <name type="common">Perkinsus atlanticus</name>
    <dbReference type="NCBI Taxonomy" id="32597"/>
    <lineage>
        <taxon>Eukaryota</taxon>
        <taxon>Sar</taxon>
        <taxon>Alveolata</taxon>
        <taxon>Perkinsozoa</taxon>
        <taxon>Perkinsea</taxon>
        <taxon>Perkinsida</taxon>
        <taxon>Perkinsidae</taxon>
        <taxon>Perkinsus</taxon>
    </lineage>
</organism>
<feature type="transmembrane region" description="Helical" evidence="2">
    <location>
        <begin position="430"/>
        <end position="451"/>
    </location>
</feature>
<keyword evidence="1" id="KW-0663">Pyridoxal phosphate</keyword>
<comment type="caution">
    <text evidence="4">The sequence shown here is derived from an EMBL/GenBank/DDBJ whole genome shotgun (WGS) entry which is preliminary data.</text>
</comment>
<protein>
    <recommendedName>
        <fullName evidence="3">Aminotransferase class V domain-containing protein</fullName>
    </recommendedName>
</protein>
<dbReference type="AlphaFoldDB" id="A0A7J6PS71"/>
<dbReference type="Gene3D" id="3.40.640.10">
    <property type="entry name" value="Type I PLP-dependent aspartate aminotransferase-like (Major domain)"/>
    <property type="match status" value="1"/>
</dbReference>
<dbReference type="EMBL" id="JABANO010038248">
    <property type="protein sequence ID" value="KAF4698862.1"/>
    <property type="molecule type" value="Genomic_DNA"/>
</dbReference>
<dbReference type="PANTHER" id="PTHR43586">
    <property type="entry name" value="CYSTEINE DESULFURASE"/>
    <property type="match status" value="1"/>
</dbReference>
<dbReference type="InterPro" id="IPR015424">
    <property type="entry name" value="PyrdxlP-dep_Trfase"/>
</dbReference>
<gene>
    <name evidence="4" type="ORF">FOZ63_026180</name>
</gene>
<feature type="transmembrane region" description="Helical" evidence="2">
    <location>
        <begin position="463"/>
        <end position="487"/>
    </location>
</feature>
<keyword evidence="2" id="KW-0812">Transmembrane</keyword>
<feature type="transmembrane region" description="Helical" evidence="2">
    <location>
        <begin position="380"/>
        <end position="404"/>
    </location>
</feature>
<keyword evidence="2" id="KW-1133">Transmembrane helix</keyword>
<evidence type="ECO:0000313" key="5">
    <source>
        <dbReference type="Proteomes" id="UP000553632"/>
    </source>
</evidence>
<evidence type="ECO:0000259" key="3">
    <source>
        <dbReference type="Pfam" id="PF00266"/>
    </source>
</evidence>
<feature type="transmembrane region" description="Helical" evidence="2">
    <location>
        <begin position="524"/>
        <end position="544"/>
    </location>
</feature>
<feature type="transmembrane region" description="Helical" evidence="2">
    <location>
        <begin position="556"/>
        <end position="578"/>
    </location>
</feature>
<sequence>MPHPYALFPGVRRPSCVRLRSDYDALVNSLRDQCIGGHERVPVPFDDSSRKLVYCDYTASGRSLAAIEDFITSTVCPTGQKTEDLEVELVTLPLDPVKGTASIESLEDVLRKVTEINRHRHDFAVPVTVLSACSNVTGARLDIPTVSALVHTYNGIAAWDLAAIAAHDKVDMNPSSLPEGYIDFAFVSPHKLLGGPGSSGLLCWHADVNAGITLVPPLRNAPTGSTSGSLDEHVRRSLEAWAPISREKSSSEMSVEDIVDSLGHLSLSDMKIVKKRELVKEQPEQHRDALEAGSEAFCSLFGLQREVIEHLNVTEMRSSQDEFTIKSSDRFQWAMKAFGVIPWSERTKRRHFLSMLYIVSIIALIVGTSVELVVLVEDNVILALLLTFHCMVVLYCRVYLIWWFSHRDNAISAMTNYAHRHNFRKRWRRLNVRNACLASVAGVAYLGLLLSSTSNYGVILAEALAHATITLMVWVSASAISFCSLAADDFARRSVCTTKLDGIVVRYNVLCAVVRKVSSSIGQAILNLTNGGAVTLVLILLLLFSDAIETHKVEVVIAGSLLLAMSAVLLQMVATVNLKFQRLPTVINIMNFGNEIDHDKWFVVSFMKLIEGGFYL</sequence>
<dbReference type="SUPFAM" id="SSF53383">
    <property type="entry name" value="PLP-dependent transferases"/>
    <property type="match status" value="1"/>
</dbReference>
<keyword evidence="5" id="KW-1185">Reference proteome</keyword>
<dbReference type="InterPro" id="IPR000192">
    <property type="entry name" value="Aminotrans_V_dom"/>
</dbReference>
<dbReference type="PANTHER" id="PTHR43586:SF8">
    <property type="entry name" value="CYSTEINE DESULFURASE 1, CHLOROPLASTIC"/>
    <property type="match status" value="1"/>
</dbReference>
<proteinExistence type="predicted"/>
<name>A0A7J6PS71_PEROL</name>
<feature type="domain" description="Aminotransferase class V" evidence="3">
    <location>
        <begin position="127"/>
        <end position="198"/>
    </location>
</feature>
<feature type="transmembrane region" description="Helical" evidence="2">
    <location>
        <begin position="352"/>
        <end position="374"/>
    </location>
</feature>
<reference evidence="4 5" key="1">
    <citation type="submission" date="2020-04" db="EMBL/GenBank/DDBJ databases">
        <title>Perkinsus olseni comparative genomics.</title>
        <authorList>
            <person name="Bogema D.R."/>
        </authorList>
    </citation>
    <scope>NUCLEOTIDE SEQUENCE [LARGE SCALE GENOMIC DNA]</scope>
    <source>
        <strain evidence="4 5">ATCC PRA-207</strain>
    </source>
</reference>
<keyword evidence="2" id="KW-0472">Membrane</keyword>
<accession>A0A7J6PS71</accession>
<dbReference type="Pfam" id="PF00266">
    <property type="entry name" value="Aminotran_5"/>
    <property type="match status" value="1"/>
</dbReference>
<dbReference type="Proteomes" id="UP000553632">
    <property type="component" value="Unassembled WGS sequence"/>
</dbReference>
<evidence type="ECO:0000256" key="2">
    <source>
        <dbReference type="SAM" id="Phobius"/>
    </source>
</evidence>
<evidence type="ECO:0000256" key="1">
    <source>
        <dbReference type="ARBA" id="ARBA00022898"/>
    </source>
</evidence>
<dbReference type="InterPro" id="IPR015421">
    <property type="entry name" value="PyrdxlP-dep_Trfase_major"/>
</dbReference>